<evidence type="ECO:0000259" key="9">
    <source>
        <dbReference type="Pfam" id="PF15624"/>
    </source>
</evidence>
<evidence type="ECO:0000256" key="7">
    <source>
        <dbReference type="SAM" id="MobiDB-lite"/>
    </source>
</evidence>
<feature type="compositionally biased region" description="Basic and acidic residues" evidence="7">
    <location>
        <begin position="359"/>
        <end position="370"/>
    </location>
</feature>
<comment type="similarity">
    <text evidence="2">Belongs to the CENP-C/MIF2 family.</text>
</comment>
<dbReference type="Pfam" id="PF15624">
    <property type="entry name" value="Mif2_N"/>
    <property type="match status" value="1"/>
</dbReference>
<feature type="compositionally biased region" description="Polar residues" evidence="7">
    <location>
        <begin position="276"/>
        <end position="290"/>
    </location>
</feature>
<dbReference type="InterPro" id="IPR025974">
    <property type="entry name" value="Mif2/CENP-C_cupin"/>
</dbReference>
<dbReference type="InterPro" id="IPR014710">
    <property type="entry name" value="RmlC-like_jellyroll"/>
</dbReference>
<keyword evidence="11" id="KW-1185">Reference proteome</keyword>
<dbReference type="GO" id="GO:0140483">
    <property type="term" value="F:kinetochore adaptor activity"/>
    <property type="evidence" value="ECO:0007669"/>
    <property type="project" value="EnsemblFungi"/>
</dbReference>
<feature type="compositionally biased region" description="Basic and acidic residues" evidence="7">
    <location>
        <begin position="432"/>
        <end position="441"/>
    </location>
</feature>
<feature type="compositionally biased region" description="Acidic residues" evidence="7">
    <location>
        <begin position="467"/>
        <end position="481"/>
    </location>
</feature>
<dbReference type="GO" id="GO:0019237">
    <property type="term" value="F:centromeric DNA binding"/>
    <property type="evidence" value="ECO:0007669"/>
    <property type="project" value="EnsemblFungi"/>
</dbReference>
<evidence type="ECO:0000256" key="2">
    <source>
        <dbReference type="ARBA" id="ARBA00010291"/>
    </source>
</evidence>
<dbReference type="VEuPathDB" id="FungiDB:SOCG_01577"/>
<dbReference type="GO" id="GO:0051455">
    <property type="term" value="P:spindle attachment to meiosis I kinetochore"/>
    <property type="evidence" value="ECO:0007669"/>
    <property type="project" value="EnsemblFungi"/>
</dbReference>
<name>S9RB45_SCHOY</name>
<dbReference type="RefSeq" id="XP_013019984.1">
    <property type="nucleotide sequence ID" value="XM_013164530.1"/>
</dbReference>
<dbReference type="EMBL" id="KE503208">
    <property type="protein sequence ID" value="EPX71359.1"/>
    <property type="molecule type" value="Genomic_DNA"/>
</dbReference>
<comment type="function">
    <text evidence="5">Component of the kinetochore, a multiprotein complex that assembles on centromeric DNA and attaches chromosomes to spindle microtubules, mediating chromosome segregation and sister chromatid segregation during meiosis and mitosis. Component of the inner kinetochore constitutive centromere-associated network (CCAN), which serves as a structural platform for outer kinetochore assembly.</text>
</comment>
<dbReference type="GO" id="GO:0051382">
    <property type="term" value="P:kinetochore assembly"/>
    <property type="evidence" value="ECO:0007669"/>
    <property type="project" value="InterPro"/>
</dbReference>
<evidence type="ECO:0000256" key="4">
    <source>
        <dbReference type="ARBA" id="ARBA00023242"/>
    </source>
</evidence>
<feature type="region of interest" description="Disordered" evidence="7">
    <location>
        <begin position="53"/>
        <end position="392"/>
    </location>
</feature>
<dbReference type="InterPro" id="IPR028386">
    <property type="entry name" value="CENP-C/Mif2/cnp3"/>
</dbReference>
<feature type="domain" description="Mif2/CENP-C cupin" evidence="8">
    <location>
        <begin position="519"/>
        <end position="603"/>
    </location>
</feature>
<protein>
    <recommendedName>
        <fullName evidence="6">CENP-C homolog</fullName>
    </recommendedName>
</protein>
<dbReference type="AlphaFoldDB" id="S9RB45"/>
<feature type="compositionally biased region" description="Basic and acidic residues" evidence="7">
    <location>
        <begin position="165"/>
        <end position="184"/>
    </location>
</feature>
<dbReference type="CDD" id="cd06993">
    <property type="entry name" value="cupin_CENP-C_C"/>
    <property type="match status" value="1"/>
</dbReference>
<dbReference type="FunFam" id="2.60.120.10:FF:000033">
    <property type="entry name" value="Centromere protein C 1"/>
    <property type="match status" value="1"/>
</dbReference>
<evidence type="ECO:0000256" key="6">
    <source>
        <dbReference type="ARBA" id="ARBA00075033"/>
    </source>
</evidence>
<comment type="subcellular location">
    <subcellularLocation>
        <location evidence="1">Nucleus</location>
    </subcellularLocation>
</comment>
<dbReference type="OrthoDB" id="1939643at2759"/>
<keyword evidence="3" id="KW-0238">DNA-binding</keyword>
<feature type="compositionally biased region" description="Basic and acidic residues" evidence="7">
    <location>
        <begin position="228"/>
        <end position="237"/>
    </location>
</feature>
<evidence type="ECO:0000313" key="11">
    <source>
        <dbReference type="Proteomes" id="UP000016088"/>
    </source>
</evidence>
<dbReference type="eggNOG" id="ENOG502S47H">
    <property type="taxonomic scope" value="Eukaryota"/>
</dbReference>
<dbReference type="Gene3D" id="2.60.120.10">
    <property type="entry name" value="Jelly Rolls"/>
    <property type="match status" value="1"/>
</dbReference>
<evidence type="ECO:0000313" key="10">
    <source>
        <dbReference type="EMBL" id="EPX71359.1"/>
    </source>
</evidence>
<dbReference type="PANTHER" id="PTHR16684:SF11">
    <property type="entry name" value="CENTROMERE PROTEIN C"/>
    <property type="match status" value="1"/>
</dbReference>
<dbReference type="GO" id="GO:0000776">
    <property type="term" value="C:kinetochore"/>
    <property type="evidence" value="ECO:0007669"/>
    <property type="project" value="EnsemblFungi"/>
</dbReference>
<feature type="region of interest" description="Disordered" evidence="7">
    <location>
        <begin position="428"/>
        <end position="481"/>
    </location>
</feature>
<keyword evidence="4" id="KW-0539">Nucleus</keyword>
<feature type="compositionally biased region" description="Polar residues" evidence="7">
    <location>
        <begin position="148"/>
        <end position="158"/>
    </location>
</feature>
<dbReference type="InterPro" id="IPR028929">
    <property type="entry name" value="Mif2_N"/>
</dbReference>
<dbReference type="OMA" id="CHGRVQV"/>
<dbReference type="GeneID" id="25030557"/>
<proteinExistence type="inferred from homology"/>
<reference evidence="10 11" key="1">
    <citation type="journal article" date="2011" name="Science">
        <title>Comparative functional genomics of the fission yeasts.</title>
        <authorList>
            <person name="Rhind N."/>
            <person name="Chen Z."/>
            <person name="Yassour M."/>
            <person name="Thompson D.A."/>
            <person name="Haas B.J."/>
            <person name="Habib N."/>
            <person name="Wapinski I."/>
            <person name="Roy S."/>
            <person name="Lin M.F."/>
            <person name="Heiman D.I."/>
            <person name="Young S.K."/>
            <person name="Furuya K."/>
            <person name="Guo Y."/>
            <person name="Pidoux A."/>
            <person name="Chen H.M."/>
            <person name="Robbertse B."/>
            <person name="Goldberg J.M."/>
            <person name="Aoki K."/>
            <person name="Bayne E.H."/>
            <person name="Berlin A.M."/>
            <person name="Desjardins C.A."/>
            <person name="Dobbs E."/>
            <person name="Dukaj L."/>
            <person name="Fan L."/>
            <person name="FitzGerald M.G."/>
            <person name="French C."/>
            <person name="Gujja S."/>
            <person name="Hansen K."/>
            <person name="Keifenheim D."/>
            <person name="Levin J.Z."/>
            <person name="Mosher R.A."/>
            <person name="Mueller C.A."/>
            <person name="Pfiffner J."/>
            <person name="Priest M."/>
            <person name="Russ C."/>
            <person name="Smialowska A."/>
            <person name="Swoboda P."/>
            <person name="Sykes S.M."/>
            <person name="Vaughn M."/>
            <person name="Vengrova S."/>
            <person name="Yoder R."/>
            <person name="Zeng Q."/>
            <person name="Allshire R."/>
            <person name="Baulcombe D."/>
            <person name="Birren B.W."/>
            <person name="Brown W."/>
            <person name="Ekwall K."/>
            <person name="Kellis M."/>
            <person name="Leatherwood J."/>
            <person name="Levin H."/>
            <person name="Margalit H."/>
            <person name="Martienssen R."/>
            <person name="Nieduszynski C.A."/>
            <person name="Spatafora J.W."/>
            <person name="Friedman N."/>
            <person name="Dalgaard J.Z."/>
            <person name="Baumann P."/>
            <person name="Niki H."/>
            <person name="Regev A."/>
            <person name="Nusbaum C."/>
        </authorList>
    </citation>
    <scope>NUCLEOTIDE SEQUENCE [LARGE SCALE GENOMIC DNA]</scope>
    <source>
        <strain evidence="11">yFS286</strain>
    </source>
</reference>
<organism evidence="10 11">
    <name type="scientific">Schizosaccharomyces octosporus (strain yFS286)</name>
    <name type="common">Fission yeast</name>
    <name type="synonym">Octosporomyces octosporus</name>
    <dbReference type="NCBI Taxonomy" id="483514"/>
    <lineage>
        <taxon>Eukaryota</taxon>
        <taxon>Fungi</taxon>
        <taxon>Dikarya</taxon>
        <taxon>Ascomycota</taxon>
        <taxon>Taphrinomycotina</taxon>
        <taxon>Schizosaccharomycetes</taxon>
        <taxon>Schizosaccharomycetales</taxon>
        <taxon>Schizosaccharomycetaceae</taxon>
        <taxon>Schizosaccharomyces</taxon>
    </lineage>
</organism>
<feature type="compositionally biased region" description="Basic and acidic residues" evidence="7">
    <location>
        <begin position="380"/>
        <end position="392"/>
    </location>
</feature>
<accession>S9RB45</accession>
<dbReference type="HOGENOM" id="CLU_477476_0_0_1"/>
<feature type="compositionally biased region" description="Basic and acidic residues" evidence="7">
    <location>
        <begin position="291"/>
        <end position="300"/>
    </location>
</feature>
<evidence type="ECO:0000256" key="3">
    <source>
        <dbReference type="ARBA" id="ARBA00023125"/>
    </source>
</evidence>
<feature type="compositionally biased region" description="Low complexity" evidence="7">
    <location>
        <begin position="186"/>
        <end position="202"/>
    </location>
</feature>
<feature type="compositionally biased region" description="Basic and acidic residues" evidence="7">
    <location>
        <begin position="325"/>
        <end position="349"/>
    </location>
</feature>
<dbReference type="GO" id="GO:0005634">
    <property type="term" value="C:nucleus"/>
    <property type="evidence" value="ECO:0007669"/>
    <property type="project" value="UniProtKB-SubCell"/>
</dbReference>
<evidence type="ECO:0000256" key="1">
    <source>
        <dbReference type="ARBA" id="ARBA00004123"/>
    </source>
</evidence>
<dbReference type="PANTHER" id="PTHR16684">
    <property type="entry name" value="CENTROMERE PROTEIN C"/>
    <property type="match status" value="1"/>
</dbReference>
<dbReference type="SUPFAM" id="SSF51182">
    <property type="entry name" value="RmlC-like cupins"/>
    <property type="match status" value="1"/>
</dbReference>
<feature type="compositionally biased region" description="Basic and acidic residues" evidence="7">
    <location>
        <begin position="203"/>
        <end position="219"/>
    </location>
</feature>
<feature type="domain" description="Mif2 N-terminal" evidence="9">
    <location>
        <begin position="16"/>
        <end position="136"/>
    </location>
</feature>
<dbReference type="Proteomes" id="UP000016088">
    <property type="component" value="Unassembled WGS sequence"/>
</dbReference>
<dbReference type="GO" id="GO:0051315">
    <property type="term" value="P:attachment of mitotic spindle microtubules to kinetochore"/>
    <property type="evidence" value="ECO:0007669"/>
    <property type="project" value="EnsemblFungi"/>
</dbReference>
<feature type="compositionally biased region" description="Polar residues" evidence="7">
    <location>
        <begin position="253"/>
        <end position="262"/>
    </location>
</feature>
<sequence length="621" mass="70836">MNEGSSVPVKHRENQFFEIGVVGRKTGFTVPQDVKKGADGFDDMDAYFLSDGSIHLEDEQDEPSNQEIAQKRTAPLVSPDVNEQNHDSPVNPHSDSFQERENEPPSSPLLMNSKALRASREFSAPLMASKSPTRSSHLFDEPNDLKYTPNNTDLSYQKKNNKVVDFSRMKLSPDKNNFEPRRSSEFPNRSAPSNSNPSSSEFSFREKLPVSKQVKELRKPKAWNSPKKGSEVDEIRIRPTHKALLPTSPLKPQAQTTRQTINDIIKETTPLPSPQPESDSSDVPISQIPRSSEKATKVNKDQQNVQPEGNNTEKAIKRRGRPRKQKYEAEKDVGKPIEEKVEKEIPEDKKRRRGRPKKKDLPPKQEKEYVQEEVQDVLNDEPRNEKHENIAEGLRRSNRTRIAPLAFWKNERVVYELQKNKTETPALPEVKGVIRIDDPTTQKRKRKKVRSEGRKQGTKEPSPPAPMEEDGNESGPFDEEVNCPVLSWNQKNQKSSEARTIGYALPSVKLYQIRNQQTKFASLFSDPNFFGAGILELPVGSEKPVKPSKHNLMSFCILQGYLEIMVNTTTFRMRREGVFIVPRGNYYSIKNIGHDVARLYYTQAADTLDDERRYNKEPAVK</sequence>
<evidence type="ECO:0000256" key="5">
    <source>
        <dbReference type="ARBA" id="ARBA00057947"/>
    </source>
</evidence>
<dbReference type="Pfam" id="PF11699">
    <property type="entry name" value="CENP-C_C"/>
    <property type="match status" value="1"/>
</dbReference>
<feature type="compositionally biased region" description="Polar residues" evidence="7">
    <location>
        <begin position="301"/>
        <end position="313"/>
    </location>
</feature>
<evidence type="ECO:0000259" key="8">
    <source>
        <dbReference type="Pfam" id="PF11699"/>
    </source>
</evidence>
<dbReference type="InterPro" id="IPR011051">
    <property type="entry name" value="RmlC_Cupin_sf"/>
</dbReference>
<gene>
    <name evidence="10" type="ORF">SOCG_01577</name>
</gene>